<dbReference type="RefSeq" id="WP_135445393.1">
    <property type="nucleotide sequence ID" value="NZ_SRLE01000010.1"/>
</dbReference>
<dbReference type="GO" id="GO:0016491">
    <property type="term" value="F:oxidoreductase activity"/>
    <property type="evidence" value="ECO:0007669"/>
    <property type="project" value="UniProtKB-KW"/>
</dbReference>
<dbReference type="InterPro" id="IPR013149">
    <property type="entry name" value="ADH-like_C"/>
</dbReference>
<accession>A0A4Z0LYP3</accession>
<protein>
    <submittedName>
        <fullName evidence="3">Alcohol dehydrogenase</fullName>
    </submittedName>
</protein>
<evidence type="ECO:0000313" key="3">
    <source>
        <dbReference type="EMBL" id="TGD72296.1"/>
    </source>
</evidence>
<dbReference type="Proteomes" id="UP000298050">
    <property type="component" value="Unassembled WGS sequence"/>
</dbReference>
<dbReference type="InterPro" id="IPR011032">
    <property type="entry name" value="GroES-like_sf"/>
</dbReference>
<dbReference type="InterPro" id="IPR050129">
    <property type="entry name" value="Zn_alcohol_dh"/>
</dbReference>
<comment type="caution">
    <text evidence="3">The sequence shown here is derived from an EMBL/GenBank/DDBJ whole genome shotgun (WGS) entry which is preliminary data.</text>
</comment>
<dbReference type="InterPro" id="IPR036291">
    <property type="entry name" value="NAD(P)-bd_dom_sf"/>
</dbReference>
<name>A0A4Z0LYP3_9GAMM</name>
<organism evidence="3 4">
    <name type="scientific">Mangrovimicrobium sediminis</name>
    <dbReference type="NCBI Taxonomy" id="2562682"/>
    <lineage>
        <taxon>Bacteria</taxon>
        <taxon>Pseudomonadati</taxon>
        <taxon>Pseudomonadota</taxon>
        <taxon>Gammaproteobacteria</taxon>
        <taxon>Cellvibrionales</taxon>
        <taxon>Halieaceae</taxon>
        <taxon>Mangrovimicrobium</taxon>
    </lineage>
</organism>
<dbReference type="SMART" id="SM00829">
    <property type="entry name" value="PKS_ER"/>
    <property type="match status" value="1"/>
</dbReference>
<dbReference type="PANTHER" id="PTHR43401:SF5">
    <property type="entry name" value="ALCOHOL DEHYDROGENASE-RELATED"/>
    <property type="match status" value="1"/>
</dbReference>
<keyword evidence="4" id="KW-1185">Reference proteome</keyword>
<reference evidence="3 4" key="1">
    <citation type="submission" date="2019-04" db="EMBL/GenBank/DDBJ databases">
        <title>Taxonomy of novel Haliea sp. from mangrove soil of West Coast of India.</title>
        <authorList>
            <person name="Verma A."/>
            <person name="Kumar P."/>
            <person name="Krishnamurthi S."/>
        </authorList>
    </citation>
    <scope>NUCLEOTIDE SEQUENCE [LARGE SCALE GENOMIC DNA]</scope>
    <source>
        <strain evidence="3 4">SAOS-164</strain>
    </source>
</reference>
<dbReference type="Gene3D" id="3.90.180.10">
    <property type="entry name" value="Medium-chain alcohol dehydrogenases, catalytic domain"/>
    <property type="match status" value="1"/>
</dbReference>
<dbReference type="EMBL" id="SRLE01000010">
    <property type="protein sequence ID" value="TGD72296.1"/>
    <property type="molecule type" value="Genomic_DNA"/>
</dbReference>
<feature type="domain" description="Enoyl reductase (ER)" evidence="2">
    <location>
        <begin position="10"/>
        <end position="331"/>
    </location>
</feature>
<keyword evidence="1" id="KW-0560">Oxidoreductase</keyword>
<dbReference type="OrthoDB" id="9773078at2"/>
<proteinExistence type="predicted"/>
<gene>
    <name evidence="3" type="ORF">E4634_15125</name>
</gene>
<dbReference type="InterPro" id="IPR020843">
    <property type="entry name" value="ER"/>
</dbReference>
<evidence type="ECO:0000313" key="4">
    <source>
        <dbReference type="Proteomes" id="UP000298050"/>
    </source>
</evidence>
<sequence length="335" mass="34942">MRAAVFNQVGQPLEIRELPDPTPGPGQVVLRVERCGICGTDLHYTDGSGATYEAGFVPGHESGAEVVAVGAGVDFLKVGDHVVPHPVSGCGACAECLSGSPFWCSQLTFNMGGFGQYKTSGARACIKLPEGLSLADAAIVEPLTCGLHGVALAGVRPGATVLVIGAGPIGLAAIYWARRLGAGRIVAAARSTRHAEKAMTMGADAFLAMDDDFAVRLQEQLGGAPELVFECAGAQGLVARSVELVRPRGTVVVLGMCFHAETFVPATAALKEVTVRFAVGTLLEEFRTVADTLAAGHLEPLAMVTDTVSLDQLPTAFESLRQPGHQCKVLVDPWR</sequence>
<dbReference type="Pfam" id="PF00107">
    <property type="entry name" value="ADH_zinc_N"/>
    <property type="match status" value="1"/>
</dbReference>
<dbReference type="SUPFAM" id="SSF50129">
    <property type="entry name" value="GroES-like"/>
    <property type="match status" value="1"/>
</dbReference>
<dbReference type="Gene3D" id="3.40.50.720">
    <property type="entry name" value="NAD(P)-binding Rossmann-like Domain"/>
    <property type="match status" value="1"/>
</dbReference>
<evidence type="ECO:0000259" key="2">
    <source>
        <dbReference type="SMART" id="SM00829"/>
    </source>
</evidence>
<dbReference type="InterPro" id="IPR013154">
    <property type="entry name" value="ADH-like_N"/>
</dbReference>
<dbReference type="PANTHER" id="PTHR43401">
    <property type="entry name" value="L-THREONINE 3-DEHYDROGENASE"/>
    <property type="match status" value="1"/>
</dbReference>
<dbReference type="AlphaFoldDB" id="A0A4Z0LYP3"/>
<dbReference type="Pfam" id="PF08240">
    <property type="entry name" value="ADH_N"/>
    <property type="match status" value="1"/>
</dbReference>
<evidence type="ECO:0000256" key="1">
    <source>
        <dbReference type="ARBA" id="ARBA00023002"/>
    </source>
</evidence>
<dbReference type="SUPFAM" id="SSF51735">
    <property type="entry name" value="NAD(P)-binding Rossmann-fold domains"/>
    <property type="match status" value="1"/>
</dbReference>